<gene>
    <name evidence="2" type="ORF">AKJ09_02427</name>
</gene>
<name>A0A0K1PQG5_9BACT</name>
<dbReference type="InterPro" id="IPR000551">
    <property type="entry name" value="MerR-type_HTH_dom"/>
</dbReference>
<dbReference type="InterPro" id="IPR009061">
    <property type="entry name" value="DNA-bd_dom_put_sf"/>
</dbReference>
<dbReference type="Proteomes" id="UP000064967">
    <property type="component" value="Chromosome"/>
</dbReference>
<feature type="domain" description="HTH merR-type" evidence="1">
    <location>
        <begin position="17"/>
        <end position="74"/>
    </location>
</feature>
<dbReference type="Gene3D" id="1.10.1660.10">
    <property type="match status" value="1"/>
</dbReference>
<dbReference type="KEGG" id="llu:AKJ09_02427"/>
<reference evidence="2 3" key="1">
    <citation type="submission" date="2015-08" db="EMBL/GenBank/DDBJ databases">
        <authorList>
            <person name="Babu N.S."/>
            <person name="Beckwith C.J."/>
            <person name="Beseler K.G."/>
            <person name="Brison A."/>
            <person name="Carone J.V."/>
            <person name="Caskin T.P."/>
            <person name="Diamond M."/>
            <person name="Durham M.E."/>
            <person name="Foxe J.M."/>
            <person name="Go M."/>
            <person name="Henderson B.A."/>
            <person name="Jones I.B."/>
            <person name="McGettigan J.A."/>
            <person name="Micheletti S.J."/>
            <person name="Nasrallah M.E."/>
            <person name="Ortiz D."/>
            <person name="Piller C.R."/>
            <person name="Privatt S.R."/>
            <person name="Schneider S.L."/>
            <person name="Sharp S."/>
            <person name="Smith T.C."/>
            <person name="Stanton J.D."/>
            <person name="Ullery H.E."/>
            <person name="Wilson R.J."/>
            <person name="Serrano M.G."/>
            <person name="Buck G."/>
            <person name="Lee V."/>
            <person name="Wang Y."/>
            <person name="Carvalho R."/>
            <person name="Voegtly L."/>
            <person name="Shi R."/>
            <person name="Duckworth R."/>
            <person name="Johnson A."/>
            <person name="Loviza R."/>
            <person name="Walstead R."/>
            <person name="Shah Z."/>
            <person name="Kiflezghi M."/>
            <person name="Wade K."/>
            <person name="Ball S.L."/>
            <person name="Bradley K.W."/>
            <person name="Asai D.J."/>
            <person name="Bowman C.A."/>
            <person name="Russell D.A."/>
            <person name="Pope W.H."/>
            <person name="Jacobs-Sera D."/>
            <person name="Hendrix R.W."/>
            <person name="Hatfull G.F."/>
        </authorList>
    </citation>
    <scope>NUCLEOTIDE SEQUENCE [LARGE SCALE GENOMIC DNA]</scope>
    <source>
        <strain evidence="2 3">DSM 27648</strain>
    </source>
</reference>
<evidence type="ECO:0000313" key="2">
    <source>
        <dbReference type="EMBL" id="AKU95763.1"/>
    </source>
</evidence>
<dbReference type="GO" id="GO:0006355">
    <property type="term" value="P:regulation of DNA-templated transcription"/>
    <property type="evidence" value="ECO:0007669"/>
    <property type="project" value="InterPro"/>
</dbReference>
<sequence>MTKRAARSKTKPSAPDVITIGEAAAILGVCEMTLRRWHLAGKFSPHRHPVNGYRVYKRADVLKLRKQIETGKAA</sequence>
<protein>
    <recommendedName>
        <fullName evidence="1">HTH merR-type domain-containing protein</fullName>
    </recommendedName>
</protein>
<evidence type="ECO:0000313" key="3">
    <source>
        <dbReference type="Proteomes" id="UP000064967"/>
    </source>
</evidence>
<dbReference type="RefSeq" id="WP_146647153.1">
    <property type="nucleotide sequence ID" value="NZ_CP012333.1"/>
</dbReference>
<evidence type="ECO:0000259" key="1">
    <source>
        <dbReference type="PROSITE" id="PS50937"/>
    </source>
</evidence>
<dbReference type="PROSITE" id="PS50937">
    <property type="entry name" value="HTH_MERR_2"/>
    <property type="match status" value="1"/>
</dbReference>
<organism evidence="2 3">
    <name type="scientific">Labilithrix luteola</name>
    <dbReference type="NCBI Taxonomy" id="1391654"/>
    <lineage>
        <taxon>Bacteria</taxon>
        <taxon>Pseudomonadati</taxon>
        <taxon>Myxococcota</taxon>
        <taxon>Polyangia</taxon>
        <taxon>Polyangiales</taxon>
        <taxon>Labilitrichaceae</taxon>
        <taxon>Labilithrix</taxon>
    </lineage>
</organism>
<dbReference type="OrthoDB" id="9811000at2"/>
<accession>A0A0K1PQG5</accession>
<dbReference type="Pfam" id="PF13411">
    <property type="entry name" value="MerR_1"/>
    <property type="match status" value="1"/>
</dbReference>
<dbReference type="EMBL" id="CP012333">
    <property type="protein sequence ID" value="AKU95763.1"/>
    <property type="molecule type" value="Genomic_DNA"/>
</dbReference>
<dbReference type="GO" id="GO:0003677">
    <property type="term" value="F:DNA binding"/>
    <property type="evidence" value="ECO:0007669"/>
    <property type="project" value="InterPro"/>
</dbReference>
<dbReference type="SUPFAM" id="SSF46955">
    <property type="entry name" value="Putative DNA-binding domain"/>
    <property type="match status" value="1"/>
</dbReference>
<proteinExistence type="predicted"/>
<keyword evidence="3" id="KW-1185">Reference proteome</keyword>
<dbReference type="STRING" id="1391654.AKJ09_02427"/>
<dbReference type="AlphaFoldDB" id="A0A0K1PQG5"/>